<dbReference type="AlphaFoldDB" id="A0A225V7S5"/>
<protein>
    <recommendedName>
        <fullName evidence="2">Retrotransposon gag domain-containing protein</fullName>
    </recommendedName>
</protein>
<feature type="region of interest" description="Disordered" evidence="1">
    <location>
        <begin position="459"/>
        <end position="488"/>
    </location>
</feature>
<keyword evidence="4" id="KW-1185">Reference proteome</keyword>
<feature type="region of interest" description="Disordered" evidence="1">
    <location>
        <begin position="309"/>
        <end position="334"/>
    </location>
</feature>
<dbReference type="InterPro" id="IPR032567">
    <property type="entry name" value="RTL1-rel"/>
</dbReference>
<evidence type="ECO:0000256" key="1">
    <source>
        <dbReference type="SAM" id="MobiDB-lite"/>
    </source>
</evidence>
<name>A0A225V7S5_9STRA</name>
<evidence type="ECO:0000313" key="4">
    <source>
        <dbReference type="Proteomes" id="UP000198211"/>
    </source>
</evidence>
<organism evidence="3 4">
    <name type="scientific">Phytophthora megakarya</name>
    <dbReference type="NCBI Taxonomy" id="4795"/>
    <lineage>
        <taxon>Eukaryota</taxon>
        <taxon>Sar</taxon>
        <taxon>Stramenopiles</taxon>
        <taxon>Oomycota</taxon>
        <taxon>Peronosporomycetes</taxon>
        <taxon>Peronosporales</taxon>
        <taxon>Peronosporaceae</taxon>
        <taxon>Phytophthora</taxon>
    </lineage>
</organism>
<evidence type="ECO:0000259" key="2">
    <source>
        <dbReference type="Pfam" id="PF03732"/>
    </source>
</evidence>
<dbReference type="Gene3D" id="2.40.70.10">
    <property type="entry name" value="Acid Proteases"/>
    <property type="match status" value="1"/>
</dbReference>
<proteinExistence type="predicted"/>
<comment type="caution">
    <text evidence="3">The sequence shown here is derived from an EMBL/GenBank/DDBJ whole genome shotgun (WGS) entry which is preliminary data.</text>
</comment>
<dbReference type="OrthoDB" id="128646at2759"/>
<dbReference type="Proteomes" id="UP000198211">
    <property type="component" value="Unassembled WGS sequence"/>
</dbReference>
<reference evidence="4" key="1">
    <citation type="submission" date="2017-03" db="EMBL/GenBank/DDBJ databases">
        <title>Phytopthora megakarya and P. palmivora, two closely related causual agents of cacao black pod achieved similar genome size and gene model numbers by different mechanisms.</title>
        <authorList>
            <person name="Ali S."/>
            <person name="Shao J."/>
            <person name="Larry D.J."/>
            <person name="Kronmiller B."/>
            <person name="Shen D."/>
            <person name="Strem M.D."/>
            <person name="Melnick R.L."/>
            <person name="Guiltinan M.J."/>
            <person name="Tyler B.M."/>
            <person name="Meinhardt L.W."/>
            <person name="Bailey B.A."/>
        </authorList>
    </citation>
    <scope>NUCLEOTIDE SEQUENCE [LARGE SCALE GENOMIC DNA]</scope>
    <source>
        <strain evidence="4">zdho120</strain>
    </source>
</reference>
<dbReference type="CDD" id="cd00303">
    <property type="entry name" value="retropepsin_like"/>
    <property type="match status" value="1"/>
</dbReference>
<dbReference type="InterPro" id="IPR021109">
    <property type="entry name" value="Peptidase_aspartic_dom_sf"/>
</dbReference>
<dbReference type="PANTHER" id="PTHR15503:SF22">
    <property type="entry name" value="TRANSPOSON TY3-I GAG POLYPROTEIN"/>
    <property type="match status" value="1"/>
</dbReference>
<gene>
    <name evidence="3" type="ORF">PHMEG_00027189</name>
</gene>
<dbReference type="PANTHER" id="PTHR15503">
    <property type="entry name" value="LDOC1 RELATED"/>
    <property type="match status" value="1"/>
</dbReference>
<dbReference type="InterPro" id="IPR005162">
    <property type="entry name" value="Retrotrans_gag_dom"/>
</dbReference>
<dbReference type="Pfam" id="PF03732">
    <property type="entry name" value="Retrotrans_gag"/>
    <property type="match status" value="1"/>
</dbReference>
<accession>A0A225V7S5</accession>
<evidence type="ECO:0000313" key="3">
    <source>
        <dbReference type="EMBL" id="OWZ01423.1"/>
    </source>
</evidence>
<sequence length="841" mass="92805">MTYEQGHENLPMDGMSVGSPNTAATHVMRADCPHLADPEWEALQRLSTVIGEAAVATMLRTLSPTEQHGVALGFILSEQREVAAANTVSPKVTPRNEYLKLHVSNYEGKEALHYHYGSTYCRPTVEGCLFAVSCLGGRARSWAYGRRLADPTCFSTYEPLQKELKLAFESPKNEFRSRAEFLDLQQGTQDVHAYAQRARYLVSNVVTKPMDETTFMKGLKDGPVKTYLFREYPSTLEAAITLAMHEEVSLRQAKLHVNVPLPPEPAVEVADEVEGPEPMDLSSAIAAGQQGTGANVRCFRVLSRLNKQRDGPVGAGRPTGNAVTRVNNGHAGSHCKVQDDKSILVILKMTSMTKRADSFRVLGRVEQLVRQQRLPLLDFEEKHVPRSQLEVRLATDAIVKTEKLVINARFSYQHRVVVEELLDLDLDGKFDMVLGMPWLARHDPIIDWETRTTVRFGRRGATDSDGLVSAADTPNGASESPSETGARAAVSGRSAWSVWPVTTPGVVDRRGVSGQGPHTTKKFSAVRRRGANSVSTPGVDTHSISKSREFSAVRRRGDNGVSTPGVAAHCSAPGCTKQGAIKPGLMTRACGYKNPLAIVRRLECLPVVSRNIRPWPGLNETQVNPGFTRRSDGANTRHCASLGPGPRPFMPTVAVKTLNVLTRACNGYQYEKMELENFPTDTSKLTSLPVMSWKRFAKYLYDERIEQLCILSDRERNTSEAEELRQLFAGSVTESEDTLSAKTKNERFEDQSWDSPKSIATVAGSSEVRDTFLVFGARLRTELLLHDIRSQPAVDGKKKRARKWTAAWSQPLYAVKLGLAAAPILAVVVQDRPMSRTHPIS</sequence>
<feature type="domain" description="Retrotransposon gag" evidence="2">
    <location>
        <begin position="130"/>
        <end position="220"/>
    </location>
</feature>
<dbReference type="EMBL" id="NBNE01006858">
    <property type="protein sequence ID" value="OWZ01423.1"/>
    <property type="molecule type" value="Genomic_DNA"/>
</dbReference>